<keyword evidence="7" id="KW-0813">Transport</keyword>
<dbReference type="InterPro" id="IPR003689">
    <property type="entry name" value="ZIP"/>
</dbReference>
<feature type="transmembrane region" description="Helical" evidence="7">
    <location>
        <begin position="133"/>
        <end position="157"/>
    </location>
</feature>
<protein>
    <recommendedName>
        <fullName evidence="7">Zinc transporter ZIP9</fullName>
        <shortName evidence="7">ZIP-9</shortName>
    </recommendedName>
    <alternativeName>
        <fullName evidence="7">Solute carrier family 39 member 9</fullName>
    </alternativeName>
    <alternativeName>
        <fullName evidence="7">Zrt- and Irt-like protein 9</fullName>
    </alternativeName>
</protein>
<keyword evidence="5" id="KW-0333">Golgi apparatus</keyword>
<feature type="transmembrane region" description="Helical" evidence="7">
    <location>
        <begin position="280"/>
        <end position="303"/>
    </location>
</feature>
<keyword evidence="6 7" id="KW-0472">Membrane</keyword>
<dbReference type="Ensembl" id="ENSMALT00000004435.1">
    <property type="protein sequence ID" value="ENSMALP00000004330.1"/>
    <property type="gene ID" value="ENSMALG00000003143.1"/>
</dbReference>
<dbReference type="PANTHER" id="PTHR16133">
    <property type="entry name" value="SOLUTE CARRIER FAMILY 39 ZINC TRANSPORTER , MEMBER 9-RELATED"/>
    <property type="match status" value="1"/>
</dbReference>
<feature type="transmembrane region" description="Helical" evidence="7">
    <location>
        <begin position="6"/>
        <end position="28"/>
    </location>
</feature>
<dbReference type="GO" id="GO:0005739">
    <property type="term" value="C:mitochondrion"/>
    <property type="evidence" value="ECO:0007669"/>
    <property type="project" value="UniProtKB-SubCell"/>
</dbReference>
<keyword evidence="7" id="KW-0406">Ion transport</keyword>
<evidence type="ECO:0000313" key="9">
    <source>
        <dbReference type="Proteomes" id="UP000261600"/>
    </source>
</evidence>
<reference evidence="8" key="1">
    <citation type="submission" date="2025-08" db="UniProtKB">
        <authorList>
            <consortium name="Ensembl"/>
        </authorList>
    </citation>
    <scope>IDENTIFICATION</scope>
</reference>
<evidence type="ECO:0000256" key="3">
    <source>
        <dbReference type="ARBA" id="ARBA00022692"/>
    </source>
</evidence>
<dbReference type="OrthoDB" id="19859at2759"/>
<feature type="transmembrane region" description="Helical" evidence="7">
    <location>
        <begin position="97"/>
        <end position="121"/>
    </location>
</feature>
<evidence type="ECO:0000256" key="2">
    <source>
        <dbReference type="ARBA" id="ARBA00004394"/>
    </source>
</evidence>
<dbReference type="Pfam" id="PF02535">
    <property type="entry name" value="Zip"/>
    <property type="match status" value="2"/>
</dbReference>
<reference evidence="8" key="2">
    <citation type="submission" date="2025-09" db="UniProtKB">
        <authorList>
            <consortium name="Ensembl"/>
        </authorList>
    </citation>
    <scope>IDENTIFICATION</scope>
</reference>
<evidence type="ECO:0000256" key="1">
    <source>
        <dbReference type="ARBA" id="ARBA00004127"/>
    </source>
</evidence>
<dbReference type="RefSeq" id="XP_020454403.1">
    <property type="nucleotide sequence ID" value="XM_020598747.1"/>
</dbReference>
<dbReference type="GO" id="GO:0005385">
    <property type="term" value="F:zinc ion transmembrane transporter activity"/>
    <property type="evidence" value="ECO:0007669"/>
    <property type="project" value="UniProtKB-UniRule"/>
</dbReference>
<keyword evidence="7" id="KW-0325">Glycoprotein</keyword>
<dbReference type="GO" id="GO:0005886">
    <property type="term" value="C:plasma membrane"/>
    <property type="evidence" value="ECO:0007669"/>
    <property type="project" value="UniProtKB-SubCell"/>
</dbReference>
<dbReference type="GO" id="GO:0048471">
    <property type="term" value="C:perinuclear region of cytoplasm"/>
    <property type="evidence" value="ECO:0007669"/>
    <property type="project" value="UniProtKB-SubCell"/>
</dbReference>
<sequence>MDGGLAVTLLSVAMFVGCFLLGFIPLLFTLSERSLRFVSILGAGLLCGTALAITIPEGVGLLEESWRVSSCSSDAPSGLNASETNTLTERGPSPPRFFIGVALTLGFIFMFVVDQIGSYLSMRDQATCLSNRVGITATLGLVIHAAADGFALGAAVASGQVTVQVIVFLAVILHKAPAAFGLVSFLMHAGLEKKNIQEHLLAFSAASPIVAIASYFIIHSSGSSSHNQLSATGVGMLLSAGTFLYVATVHVLPEISSSRTGQPSSDLQQHTGAETHQLHYLGFLESATLILGVGLPMVLALWLSDD</sequence>
<dbReference type="GO" id="GO:0000139">
    <property type="term" value="C:Golgi membrane"/>
    <property type="evidence" value="ECO:0007669"/>
    <property type="project" value="UniProtKB-SubCell"/>
</dbReference>
<evidence type="ECO:0000256" key="4">
    <source>
        <dbReference type="ARBA" id="ARBA00022989"/>
    </source>
</evidence>
<name>A0A3Q3Q4M4_MONAL</name>
<comment type="function">
    <text evidence="7">Transports zinc ions across cell and organelle membranes into the cytoplasm and regulates intracellular zinc homeostasis. Participates in the zinc ions efflux out of the secretory compartments. Also functions as membrane androgen receptor that mediates, through a G protein, the non-classical androgen signaling pathway, characterized by the activation of MAPK3/MAPK1 (Erk1/2) and transcription factors CREB1 or ATF1. Moreover, has dual functions as membrane-bound androgen receptor and as an androgen-dependent zinc transporter both of which are mediated through an inhibitory G protein (Gi) that mediates both MAP kinase and zinc signaling leading to the androgen-dependent apoptotic process.</text>
</comment>
<keyword evidence="7" id="KW-0862">Zinc</keyword>
<comment type="subcellular location">
    <subcellularLocation>
        <location evidence="7">Cell membrane</location>
        <topology evidence="7">Multi-pass membrane protein</topology>
    </subcellularLocation>
    <subcellularLocation>
        <location evidence="7">Cytoplasm</location>
        <location evidence="7">Perinuclear region</location>
    </subcellularLocation>
    <subcellularLocation>
        <location evidence="1">Endomembrane system</location>
        <topology evidence="1">Multi-pass membrane protein</topology>
    </subcellularLocation>
    <subcellularLocation>
        <location evidence="2">Golgi apparatus membrane</location>
    </subcellularLocation>
    <subcellularLocation>
        <location evidence="7">Golgi apparatus</location>
        <location evidence="7">trans-Golgi network membrane</location>
    </subcellularLocation>
    <subcellularLocation>
        <location evidence="7">Mitochondrion</location>
    </subcellularLocation>
    <subcellularLocation>
        <location evidence="7">Nucleus</location>
    </subcellularLocation>
</comment>
<evidence type="ECO:0000256" key="7">
    <source>
        <dbReference type="RuleBase" id="RU369011"/>
    </source>
</evidence>
<keyword evidence="4 7" id="KW-1133">Transmembrane helix</keyword>
<keyword evidence="3 7" id="KW-0812">Transmembrane</keyword>
<dbReference type="KEGG" id="malb:109959411"/>
<keyword evidence="7" id="KW-0864">Zinc transport</keyword>
<dbReference type="InterPro" id="IPR045891">
    <property type="entry name" value="ZIP9"/>
</dbReference>
<feature type="transmembrane region" description="Helical" evidence="7">
    <location>
        <begin position="199"/>
        <end position="218"/>
    </location>
</feature>
<dbReference type="PANTHER" id="PTHR16133:SF4">
    <property type="entry name" value="ZINC TRANSPORTER ZIP9"/>
    <property type="match status" value="1"/>
</dbReference>
<dbReference type="Proteomes" id="UP000261600">
    <property type="component" value="Unplaced"/>
</dbReference>
<feature type="transmembrane region" description="Helical" evidence="7">
    <location>
        <begin position="35"/>
        <end position="55"/>
    </location>
</feature>
<accession>A0A3Q3Q4M4</accession>
<feature type="transmembrane region" description="Helical" evidence="7">
    <location>
        <begin position="163"/>
        <end position="187"/>
    </location>
</feature>
<feature type="transmembrane region" description="Helical" evidence="7">
    <location>
        <begin position="230"/>
        <end position="252"/>
    </location>
</feature>
<evidence type="ECO:0000313" key="8">
    <source>
        <dbReference type="Ensembl" id="ENSMALP00000004330.1"/>
    </source>
</evidence>
<organism evidence="8 9">
    <name type="scientific">Monopterus albus</name>
    <name type="common">Swamp eel</name>
    <dbReference type="NCBI Taxonomy" id="43700"/>
    <lineage>
        <taxon>Eukaryota</taxon>
        <taxon>Metazoa</taxon>
        <taxon>Chordata</taxon>
        <taxon>Craniata</taxon>
        <taxon>Vertebrata</taxon>
        <taxon>Euteleostomi</taxon>
        <taxon>Actinopterygii</taxon>
        <taxon>Neopterygii</taxon>
        <taxon>Teleostei</taxon>
        <taxon>Neoteleostei</taxon>
        <taxon>Acanthomorphata</taxon>
        <taxon>Anabantaria</taxon>
        <taxon>Synbranchiformes</taxon>
        <taxon>Synbranchidae</taxon>
        <taxon>Monopterus</taxon>
    </lineage>
</organism>
<dbReference type="GeneID" id="109959411"/>
<keyword evidence="9" id="KW-1185">Reference proteome</keyword>
<evidence type="ECO:0000256" key="5">
    <source>
        <dbReference type="ARBA" id="ARBA00023034"/>
    </source>
</evidence>
<evidence type="ECO:0000256" key="6">
    <source>
        <dbReference type="ARBA" id="ARBA00023136"/>
    </source>
</evidence>
<comment type="similarity">
    <text evidence="7">Belongs to the ZIP transporter (TC 2.A.5) family.</text>
</comment>
<proteinExistence type="inferred from homology"/>
<dbReference type="AlphaFoldDB" id="A0A3Q3Q4M4"/>
<dbReference type="GO" id="GO:0005634">
    <property type="term" value="C:nucleus"/>
    <property type="evidence" value="ECO:0007669"/>
    <property type="project" value="UniProtKB-SubCell"/>
</dbReference>
<dbReference type="STRING" id="43700.ENSMALP00000004330"/>